<keyword evidence="2" id="KW-1185">Reference proteome</keyword>
<dbReference type="InParanoid" id="A0A1E7EYU3"/>
<gene>
    <name evidence="1" type="ORF">FRACYDRAFT_246105</name>
</gene>
<dbReference type="EMBL" id="KV784369">
    <property type="protein sequence ID" value="OEU11004.1"/>
    <property type="molecule type" value="Genomic_DNA"/>
</dbReference>
<evidence type="ECO:0000313" key="2">
    <source>
        <dbReference type="Proteomes" id="UP000095751"/>
    </source>
</evidence>
<organism evidence="1 2">
    <name type="scientific">Fragilariopsis cylindrus CCMP1102</name>
    <dbReference type="NCBI Taxonomy" id="635003"/>
    <lineage>
        <taxon>Eukaryota</taxon>
        <taxon>Sar</taxon>
        <taxon>Stramenopiles</taxon>
        <taxon>Ochrophyta</taxon>
        <taxon>Bacillariophyta</taxon>
        <taxon>Bacillariophyceae</taxon>
        <taxon>Bacillariophycidae</taxon>
        <taxon>Bacillariales</taxon>
        <taxon>Bacillariaceae</taxon>
        <taxon>Fragilariopsis</taxon>
    </lineage>
</organism>
<accession>A0A1E7EYU3</accession>
<dbReference type="KEGG" id="fcy:FRACYDRAFT_246105"/>
<name>A0A1E7EYU3_9STRA</name>
<protein>
    <submittedName>
        <fullName evidence="1">Uncharacterized protein</fullName>
    </submittedName>
</protein>
<reference evidence="1 2" key="1">
    <citation type="submission" date="2016-09" db="EMBL/GenBank/DDBJ databases">
        <title>Extensive genetic diversity and differential bi-allelic expression allows diatom success in the polar Southern Ocean.</title>
        <authorList>
            <consortium name="DOE Joint Genome Institute"/>
            <person name="Mock T."/>
            <person name="Otillar R.P."/>
            <person name="Strauss J."/>
            <person name="Dupont C."/>
            <person name="Frickenhaus S."/>
            <person name="Maumus F."/>
            <person name="Mcmullan M."/>
            <person name="Sanges R."/>
            <person name="Schmutz J."/>
            <person name="Toseland A."/>
            <person name="Valas R."/>
            <person name="Veluchamy A."/>
            <person name="Ward B.J."/>
            <person name="Allen A."/>
            <person name="Barry K."/>
            <person name="Falciatore A."/>
            <person name="Ferrante M."/>
            <person name="Fortunato A.E."/>
            <person name="Gloeckner G."/>
            <person name="Gruber A."/>
            <person name="Hipkin R."/>
            <person name="Janech M."/>
            <person name="Kroth P."/>
            <person name="Leese F."/>
            <person name="Lindquist E."/>
            <person name="Lyon B.R."/>
            <person name="Martin J."/>
            <person name="Mayer C."/>
            <person name="Parker M."/>
            <person name="Quesneville H."/>
            <person name="Raymond J."/>
            <person name="Uhlig C."/>
            <person name="Valentin K.U."/>
            <person name="Worden A.Z."/>
            <person name="Armbrust E.V."/>
            <person name="Bowler C."/>
            <person name="Green B."/>
            <person name="Moulton V."/>
            <person name="Van Oosterhout C."/>
            <person name="Grigoriev I."/>
        </authorList>
    </citation>
    <scope>NUCLEOTIDE SEQUENCE [LARGE SCALE GENOMIC DNA]</scope>
    <source>
        <strain evidence="1 2">CCMP1102</strain>
    </source>
</reference>
<proteinExistence type="predicted"/>
<dbReference type="Proteomes" id="UP000095751">
    <property type="component" value="Unassembled WGS sequence"/>
</dbReference>
<evidence type="ECO:0000313" key="1">
    <source>
        <dbReference type="EMBL" id="OEU11004.1"/>
    </source>
</evidence>
<sequence length="125" mass="14335">MMADRDLSQLGISKNADTIFTAVLRRALERQNLAVTVVIDESTVFDNISSEYLTADDILNLTRANMLTSDVKKNGLCQELEKQFRHSMYHHRKDLEYRNGEQEEEFLALVSQVRRVKSALGDNDD</sequence>
<dbReference type="AlphaFoldDB" id="A0A1E7EYU3"/>